<dbReference type="PANTHER" id="PTHR22603">
    <property type="entry name" value="CHOLINE/ETHANOALAMINE KINASE"/>
    <property type="match status" value="1"/>
</dbReference>
<evidence type="ECO:0000256" key="3">
    <source>
        <dbReference type="ARBA" id="ARBA00037883"/>
    </source>
</evidence>
<dbReference type="GO" id="GO:0006646">
    <property type="term" value="P:phosphatidylethanolamine biosynthetic process"/>
    <property type="evidence" value="ECO:0007669"/>
    <property type="project" value="TreeGrafter"/>
</dbReference>
<dbReference type="InterPro" id="IPR011009">
    <property type="entry name" value="Kinase-like_dom_sf"/>
</dbReference>
<dbReference type="SUPFAM" id="SSF56112">
    <property type="entry name" value="Protein kinase-like (PK-like)"/>
    <property type="match status" value="1"/>
</dbReference>
<dbReference type="Gene3D" id="3.90.1200.10">
    <property type="match status" value="1"/>
</dbReference>
<organism evidence="6">
    <name type="scientific">Clastoptera arizonana</name>
    <name type="common">Arizona spittle bug</name>
    <dbReference type="NCBI Taxonomy" id="38151"/>
    <lineage>
        <taxon>Eukaryota</taxon>
        <taxon>Metazoa</taxon>
        <taxon>Ecdysozoa</taxon>
        <taxon>Arthropoda</taxon>
        <taxon>Hexapoda</taxon>
        <taxon>Insecta</taxon>
        <taxon>Pterygota</taxon>
        <taxon>Neoptera</taxon>
        <taxon>Paraneoptera</taxon>
        <taxon>Hemiptera</taxon>
        <taxon>Auchenorrhyncha</taxon>
        <taxon>Cercopoidea</taxon>
        <taxon>Clastopteridae</taxon>
        <taxon>Clastoptera</taxon>
    </lineage>
</organism>
<dbReference type="PANTHER" id="PTHR22603:SF66">
    <property type="entry name" value="ETHANOLAMINE KINASE"/>
    <property type="match status" value="1"/>
</dbReference>
<evidence type="ECO:0000256" key="1">
    <source>
        <dbReference type="ARBA" id="ARBA00023209"/>
    </source>
</evidence>
<evidence type="ECO:0000256" key="2">
    <source>
        <dbReference type="ARBA" id="ARBA00023264"/>
    </source>
</evidence>
<dbReference type="GO" id="GO:0004305">
    <property type="term" value="F:ethanolamine kinase activity"/>
    <property type="evidence" value="ECO:0007669"/>
    <property type="project" value="UniProtKB-EC"/>
</dbReference>
<evidence type="ECO:0000313" key="6">
    <source>
        <dbReference type="EMBL" id="JAS13187.1"/>
    </source>
</evidence>
<keyword evidence="2" id="KW-1208">Phospholipid metabolism</keyword>
<comment type="pathway">
    <text evidence="3">Phospholipid metabolism; phosphatidylethanolamine biosynthesis; phosphatidylethanolamine from ethanolamine: step 1/3.</text>
</comment>
<evidence type="ECO:0000256" key="5">
    <source>
        <dbReference type="ARBA" id="ARBA00038874"/>
    </source>
</evidence>
<dbReference type="AlphaFoldDB" id="A0A1B6CIE0"/>
<dbReference type="EMBL" id="GEDC01024111">
    <property type="protein sequence ID" value="JAS13187.1"/>
    <property type="molecule type" value="Transcribed_RNA"/>
</dbReference>
<dbReference type="Gene3D" id="3.30.200.20">
    <property type="entry name" value="Phosphorylase Kinase, domain 1"/>
    <property type="match status" value="1"/>
</dbReference>
<gene>
    <name evidence="6" type="ORF">g.8705</name>
</gene>
<keyword evidence="1" id="KW-0594">Phospholipid biosynthesis</keyword>
<proteinExistence type="inferred from homology"/>
<keyword evidence="1" id="KW-0443">Lipid metabolism</keyword>
<sequence length="382" mass="43995">MKGVVISCDTRSASVPRVVSEQIQTTMNSSVDEDMSNVPHIELNLVHERIEEGAIEILKNIRPDWNIKDVNFRVFTNGITNKLLGCFNSSCKTDGILVRVYGHNTDLMIDRKAETRNFKLLQGAGYAPPLYATFTNGLAYKFVPGIVLTEDLVRSPKVYPMIARMVACIHKLDYGISVTRSPSLWKKCAKYISLIPNTYSKNEKQSKYLNIVKGGVDFLRQELDSLESNLREQESPIVFCHNDLLLGNIILEEDSVTFIDYEYASYNYQAFDIGNHFDEFAGVATVDYSLYPDRDLQWDWLRIYLEEYNCDIENYQVTEKDIERLYVQVNKFAIAASFMWGVWSLVQAHVSDIDFDFMDYADIRLTDYFSRKEEVLSLTLPR</sequence>
<dbReference type="Pfam" id="PF01633">
    <property type="entry name" value="Choline_kinase"/>
    <property type="match status" value="1"/>
</dbReference>
<dbReference type="EC" id="2.7.1.82" evidence="5"/>
<name>A0A1B6CIE0_9HEMI</name>
<comment type="similarity">
    <text evidence="4">Belongs to the choline/ethanolamine kinase family.</text>
</comment>
<reference evidence="6" key="1">
    <citation type="submission" date="2015-12" db="EMBL/GenBank/DDBJ databases">
        <title>De novo transcriptome assembly of four potential Pierce s Disease insect vectors from Arizona vineyards.</title>
        <authorList>
            <person name="Tassone E.E."/>
        </authorList>
    </citation>
    <scope>NUCLEOTIDE SEQUENCE</scope>
</reference>
<dbReference type="GO" id="GO:0005737">
    <property type="term" value="C:cytoplasm"/>
    <property type="evidence" value="ECO:0007669"/>
    <property type="project" value="TreeGrafter"/>
</dbReference>
<dbReference type="CDD" id="cd05157">
    <property type="entry name" value="ETNK_euk"/>
    <property type="match status" value="1"/>
</dbReference>
<protein>
    <recommendedName>
        <fullName evidence="5">ethanolamine kinase</fullName>
        <ecNumber evidence="5">2.7.1.82</ecNumber>
    </recommendedName>
</protein>
<keyword evidence="1" id="KW-0444">Lipid biosynthesis</keyword>
<evidence type="ECO:0000256" key="4">
    <source>
        <dbReference type="ARBA" id="ARBA00038211"/>
    </source>
</evidence>
<accession>A0A1B6CIE0</accession>